<dbReference type="EMBL" id="CDMZ01002510">
    <property type="protein sequence ID" value="CEM42688.1"/>
    <property type="molecule type" value="Genomic_DNA"/>
</dbReference>
<accession>A0A0G4HFE8</accession>
<reference evidence="2" key="1">
    <citation type="submission" date="2014-11" db="EMBL/GenBank/DDBJ databases">
        <authorList>
            <person name="Otto D Thomas"/>
            <person name="Naeem Raeece"/>
        </authorList>
    </citation>
    <scope>NUCLEOTIDE SEQUENCE</scope>
</reference>
<dbReference type="AlphaFoldDB" id="A0A0G4HFE8"/>
<protein>
    <submittedName>
        <fullName evidence="2">Uncharacterized protein</fullName>
    </submittedName>
</protein>
<evidence type="ECO:0000313" key="2">
    <source>
        <dbReference type="EMBL" id="CEM42688.1"/>
    </source>
</evidence>
<organism evidence="2">
    <name type="scientific">Chromera velia CCMP2878</name>
    <dbReference type="NCBI Taxonomy" id="1169474"/>
    <lineage>
        <taxon>Eukaryota</taxon>
        <taxon>Sar</taxon>
        <taxon>Alveolata</taxon>
        <taxon>Colpodellida</taxon>
        <taxon>Chromeraceae</taxon>
        <taxon>Chromera</taxon>
    </lineage>
</organism>
<feature type="region of interest" description="Disordered" evidence="1">
    <location>
        <begin position="26"/>
        <end position="67"/>
    </location>
</feature>
<feature type="compositionally biased region" description="Acidic residues" evidence="1">
    <location>
        <begin position="37"/>
        <end position="51"/>
    </location>
</feature>
<proteinExistence type="predicted"/>
<sequence length="67" mass="7588">MLRHGDHVGFAQELAIYLQRDVRTPPVKVQPDKLETGETDAGESDLEDVEDEGRRIRQNTGRGHKGY</sequence>
<dbReference type="VEuPathDB" id="CryptoDB:Cvel_26959"/>
<evidence type="ECO:0000256" key="1">
    <source>
        <dbReference type="SAM" id="MobiDB-lite"/>
    </source>
</evidence>
<gene>
    <name evidence="2" type="ORF">Cvel_26959</name>
</gene>
<name>A0A0G4HFE8_9ALVE</name>